<proteinExistence type="predicted"/>
<feature type="compositionally biased region" description="Basic residues" evidence="1">
    <location>
        <begin position="49"/>
        <end position="67"/>
    </location>
</feature>
<dbReference type="AlphaFoldDB" id="A0AAN9PCR4"/>
<evidence type="ECO:0000313" key="2">
    <source>
        <dbReference type="EMBL" id="KAK7293421.1"/>
    </source>
</evidence>
<feature type="region of interest" description="Disordered" evidence="1">
    <location>
        <begin position="49"/>
        <end position="75"/>
    </location>
</feature>
<organism evidence="2 3">
    <name type="scientific">Clitoria ternatea</name>
    <name type="common">Butterfly pea</name>
    <dbReference type="NCBI Taxonomy" id="43366"/>
    <lineage>
        <taxon>Eukaryota</taxon>
        <taxon>Viridiplantae</taxon>
        <taxon>Streptophyta</taxon>
        <taxon>Embryophyta</taxon>
        <taxon>Tracheophyta</taxon>
        <taxon>Spermatophyta</taxon>
        <taxon>Magnoliopsida</taxon>
        <taxon>eudicotyledons</taxon>
        <taxon>Gunneridae</taxon>
        <taxon>Pentapetalae</taxon>
        <taxon>rosids</taxon>
        <taxon>fabids</taxon>
        <taxon>Fabales</taxon>
        <taxon>Fabaceae</taxon>
        <taxon>Papilionoideae</taxon>
        <taxon>50 kb inversion clade</taxon>
        <taxon>NPAAA clade</taxon>
        <taxon>indigoferoid/millettioid clade</taxon>
        <taxon>Phaseoleae</taxon>
        <taxon>Clitoria</taxon>
    </lineage>
</organism>
<evidence type="ECO:0000313" key="3">
    <source>
        <dbReference type="Proteomes" id="UP001359559"/>
    </source>
</evidence>
<dbReference type="EMBL" id="JAYKXN010000004">
    <property type="protein sequence ID" value="KAK7293421.1"/>
    <property type="molecule type" value="Genomic_DNA"/>
</dbReference>
<reference evidence="2 3" key="1">
    <citation type="submission" date="2024-01" db="EMBL/GenBank/DDBJ databases">
        <title>The genomes of 5 underutilized Papilionoideae crops provide insights into root nodulation and disease resistance.</title>
        <authorList>
            <person name="Yuan L."/>
        </authorList>
    </citation>
    <scope>NUCLEOTIDE SEQUENCE [LARGE SCALE GENOMIC DNA]</scope>
    <source>
        <strain evidence="2">LY-2023</strain>
        <tissue evidence="2">Leaf</tissue>
    </source>
</reference>
<sequence>MLKRKKHFPKFFSDFLFFPSLSNFFSASPFLPLKSESLHCGLIVVHRPRHRTSRHHRQASRHHRPARRLTVEHHA</sequence>
<protein>
    <submittedName>
        <fullName evidence="2">Uncharacterized protein</fullName>
    </submittedName>
</protein>
<accession>A0AAN9PCR4</accession>
<comment type="caution">
    <text evidence="2">The sequence shown here is derived from an EMBL/GenBank/DDBJ whole genome shotgun (WGS) entry which is preliminary data.</text>
</comment>
<dbReference type="Proteomes" id="UP001359559">
    <property type="component" value="Unassembled WGS sequence"/>
</dbReference>
<name>A0AAN9PCR4_CLITE</name>
<keyword evidence="3" id="KW-1185">Reference proteome</keyword>
<evidence type="ECO:0000256" key="1">
    <source>
        <dbReference type="SAM" id="MobiDB-lite"/>
    </source>
</evidence>
<gene>
    <name evidence="2" type="ORF">RJT34_16286</name>
</gene>